<comment type="caution">
    <text evidence="1">The sequence shown here is derived from an EMBL/GenBank/DDBJ whole genome shotgun (WGS) entry which is preliminary data.</text>
</comment>
<organism evidence="1 2">
    <name type="scientific">Helicobacter pylori</name>
    <name type="common">Campylobacter pylori</name>
    <dbReference type="NCBI Taxonomy" id="210"/>
    <lineage>
        <taxon>Bacteria</taxon>
        <taxon>Pseudomonadati</taxon>
        <taxon>Campylobacterota</taxon>
        <taxon>Epsilonproteobacteria</taxon>
        <taxon>Campylobacterales</taxon>
        <taxon>Helicobacteraceae</taxon>
        <taxon>Helicobacter</taxon>
    </lineage>
</organism>
<evidence type="ECO:0000313" key="2">
    <source>
        <dbReference type="Proteomes" id="UP000279456"/>
    </source>
</evidence>
<evidence type="ECO:0000313" key="1">
    <source>
        <dbReference type="EMBL" id="RKV57304.1"/>
    </source>
</evidence>
<evidence type="ECO:0008006" key="3">
    <source>
        <dbReference type="Google" id="ProtNLM"/>
    </source>
</evidence>
<name>A0A496J4U5_HELPX</name>
<dbReference type="AlphaFoldDB" id="A0A496J4U5"/>
<protein>
    <recommendedName>
        <fullName evidence="3">CMP-N-acetylneuraminate-beta-galactosamide-alpha-2, 3-sialyltransferase</fullName>
    </recommendedName>
</protein>
<dbReference type="EMBL" id="QEHH01000038">
    <property type="protein sequence ID" value="RKV57304.1"/>
    <property type="molecule type" value="Genomic_DNA"/>
</dbReference>
<feature type="non-terminal residue" evidence="1">
    <location>
        <position position="125"/>
    </location>
</feature>
<gene>
    <name evidence="1" type="ORF">DD776_08275</name>
</gene>
<proteinExistence type="predicted"/>
<accession>A0A496J4U5</accession>
<sequence>MFFQKRGRNGNHSIIQSFNHSIIQSFNHSIKHSSNQAIKHSSNQAIKQSSNQAIKQSSNQATLSCFYNYFYHFYKRSLKNPLLFIIPPCINPFIPSLINPCHNIFKPFDSISPIFKSVGLTELNS</sequence>
<dbReference type="Proteomes" id="UP000279456">
    <property type="component" value="Unassembled WGS sequence"/>
</dbReference>
<reference evidence="1 2" key="1">
    <citation type="submission" date="2018-04" db="EMBL/GenBank/DDBJ databases">
        <title>Complete genome sequences of Helicobacter pylori.</title>
        <authorList>
            <person name="Palau M."/>
            <person name="Minana-Galbis D."/>
        </authorList>
    </citation>
    <scope>NUCLEOTIDE SEQUENCE [LARGE SCALE GENOMIC DNA]</scope>
    <source>
        <strain evidence="1 2">B126</strain>
    </source>
</reference>